<evidence type="ECO:0000313" key="1">
    <source>
        <dbReference type="EMBL" id="WFE92016.1"/>
    </source>
</evidence>
<protein>
    <recommendedName>
        <fullName evidence="3">HK97 gp10 family phage protein</fullName>
    </recommendedName>
</protein>
<proteinExistence type="predicted"/>
<dbReference type="EMBL" id="CP120863">
    <property type="protein sequence ID" value="WFE92016.1"/>
    <property type="molecule type" value="Genomic_DNA"/>
</dbReference>
<gene>
    <name evidence="1" type="ORF">K1718_11810</name>
</gene>
<dbReference type="RefSeq" id="WP_265684538.1">
    <property type="nucleotide sequence ID" value="NZ_CP120863.1"/>
</dbReference>
<dbReference type="Proteomes" id="UP001209803">
    <property type="component" value="Chromosome"/>
</dbReference>
<sequence>MTGPAKVTGNAESAVRADILSVGLLSEIDKSVARLSKGAIKVQSRRKIATRTYSGFEFVYRIQAPGKKPLYMAARSIIQRDKGMQVSSYAVSATKAKANLRKFMANTTIKRLP</sequence>
<name>A0ABY8F9W7_9HYPH</name>
<keyword evidence="2" id="KW-1185">Reference proteome</keyword>
<accession>A0ABY8F9W7</accession>
<evidence type="ECO:0008006" key="3">
    <source>
        <dbReference type="Google" id="ProtNLM"/>
    </source>
</evidence>
<reference evidence="1 2" key="1">
    <citation type="submission" date="2023-03" db="EMBL/GenBank/DDBJ databases">
        <title>Roseibium porphyridii sp. nov. and Roseibium rhodosorbium sp. nov. isolated from marine algae, Porphyridium cruentum and Rhodosorus marinus, respectively.</title>
        <authorList>
            <person name="Lee M.W."/>
            <person name="Choi B.J."/>
            <person name="Lee J.K."/>
            <person name="Choi D.G."/>
            <person name="Baek J.H."/>
            <person name="Bayburt H."/>
            <person name="Kim J.M."/>
            <person name="Han D.M."/>
            <person name="Kim K.H."/>
            <person name="Jeon C.O."/>
        </authorList>
    </citation>
    <scope>NUCLEOTIDE SEQUENCE [LARGE SCALE GENOMIC DNA]</scope>
    <source>
        <strain evidence="1 2">KMA01</strain>
    </source>
</reference>
<organism evidence="1 2">
    <name type="scientific">Roseibium porphyridii</name>
    <dbReference type="NCBI Taxonomy" id="2866279"/>
    <lineage>
        <taxon>Bacteria</taxon>
        <taxon>Pseudomonadati</taxon>
        <taxon>Pseudomonadota</taxon>
        <taxon>Alphaproteobacteria</taxon>
        <taxon>Hyphomicrobiales</taxon>
        <taxon>Stappiaceae</taxon>
        <taxon>Roseibium</taxon>
    </lineage>
</organism>
<evidence type="ECO:0000313" key="2">
    <source>
        <dbReference type="Proteomes" id="UP001209803"/>
    </source>
</evidence>